<dbReference type="InterPro" id="IPR052715">
    <property type="entry name" value="RAYT_transposase"/>
</dbReference>
<keyword evidence="3" id="KW-1185">Reference proteome</keyword>
<dbReference type="NCBIfam" id="NF047646">
    <property type="entry name" value="REP_Tyr_transpos"/>
    <property type="match status" value="1"/>
</dbReference>
<dbReference type="OrthoDB" id="9794403at2"/>
<dbReference type="InterPro" id="IPR002686">
    <property type="entry name" value="Transposase_17"/>
</dbReference>
<evidence type="ECO:0000259" key="1">
    <source>
        <dbReference type="SMART" id="SM01321"/>
    </source>
</evidence>
<dbReference type="AlphaFoldDB" id="A0A3S1DFZ7"/>
<dbReference type="RefSeq" id="WP_127079818.1">
    <property type="nucleotide sequence ID" value="NZ_RSCL01000002.1"/>
</dbReference>
<dbReference type="GO" id="GO:0006313">
    <property type="term" value="P:DNA transposition"/>
    <property type="evidence" value="ECO:0007669"/>
    <property type="project" value="InterPro"/>
</dbReference>
<name>A0A3S1DFZ7_9CYAN</name>
<accession>A0A3S1DFZ7</accession>
<dbReference type="GO" id="GO:0004803">
    <property type="term" value="F:transposase activity"/>
    <property type="evidence" value="ECO:0007669"/>
    <property type="project" value="InterPro"/>
</dbReference>
<dbReference type="Gene3D" id="3.30.70.1290">
    <property type="entry name" value="Transposase IS200-like"/>
    <property type="match status" value="1"/>
</dbReference>
<feature type="domain" description="Transposase IS200-like" evidence="1">
    <location>
        <begin position="34"/>
        <end position="149"/>
    </location>
</feature>
<dbReference type="SMART" id="SM01321">
    <property type="entry name" value="Y1_Tnp"/>
    <property type="match status" value="1"/>
</dbReference>
<reference evidence="2" key="2">
    <citation type="journal article" date="2019" name="Genome Biol. Evol.">
        <title>Day and night: Metabolic profiles and evolutionary relationships of six axenic non-marine cyanobacteria.</title>
        <authorList>
            <person name="Will S.E."/>
            <person name="Henke P."/>
            <person name="Boedeker C."/>
            <person name="Huang S."/>
            <person name="Brinkmann H."/>
            <person name="Rohde M."/>
            <person name="Jarek M."/>
            <person name="Friedl T."/>
            <person name="Seufert S."/>
            <person name="Schumacher M."/>
            <person name="Overmann J."/>
            <person name="Neumann-Schaal M."/>
            <person name="Petersen J."/>
        </authorList>
    </citation>
    <scope>NUCLEOTIDE SEQUENCE [LARGE SCALE GENOMIC DNA]</scope>
    <source>
        <strain evidence="2">PCC 7102</strain>
    </source>
</reference>
<dbReference type="PANTHER" id="PTHR36966">
    <property type="entry name" value="REP-ASSOCIATED TYROSINE TRANSPOSASE"/>
    <property type="match status" value="1"/>
</dbReference>
<comment type="caution">
    <text evidence="2">The sequence shown here is derived from an EMBL/GenBank/DDBJ whole genome shotgun (WGS) entry which is preliminary data.</text>
</comment>
<dbReference type="SUPFAM" id="SSF143422">
    <property type="entry name" value="Transposase IS200-like"/>
    <property type="match status" value="1"/>
</dbReference>
<dbReference type="Proteomes" id="UP000271624">
    <property type="component" value="Unassembled WGS sequence"/>
</dbReference>
<dbReference type="PANTHER" id="PTHR36966:SF1">
    <property type="entry name" value="REP-ASSOCIATED TYROSINE TRANSPOSASE"/>
    <property type="match status" value="1"/>
</dbReference>
<reference evidence="2" key="1">
    <citation type="submission" date="2018-12" db="EMBL/GenBank/DDBJ databases">
        <authorList>
            <person name="Will S."/>
            <person name="Neumann-Schaal M."/>
            <person name="Henke P."/>
        </authorList>
    </citation>
    <scope>NUCLEOTIDE SEQUENCE</scope>
    <source>
        <strain evidence="2">PCC 7102</strain>
    </source>
</reference>
<gene>
    <name evidence="2" type="ORF">DSM106972_012120</name>
</gene>
<dbReference type="GO" id="GO:0043565">
    <property type="term" value="F:sequence-specific DNA binding"/>
    <property type="evidence" value="ECO:0007669"/>
    <property type="project" value="TreeGrafter"/>
</dbReference>
<sequence length="197" mass="23899">MYIYRKLTPQEKAELVQLRLSRGYPPHSPPHTIRDNKLYLITAACYEHKHHMSTEARRQQLLDMLFEELVNNDVEILAWVVLPNHYHVLVYVENFDSLGKSLRIVHGKTSRYWNLDDNITGRKVWYSYFDRAIRSERHYNATINYIHRNPVKHLWTKSEFDWNQTSVHWYLQEHGEQWLLDRLVEYPVEDYDGDWDV</sequence>
<evidence type="ECO:0000313" key="3">
    <source>
        <dbReference type="Proteomes" id="UP000271624"/>
    </source>
</evidence>
<dbReference type="Pfam" id="PF01797">
    <property type="entry name" value="Y1_Tnp"/>
    <property type="match status" value="1"/>
</dbReference>
<evidence type="ECO:0000313" key="2">
    <source>
        <dbReference type="EMBL" id="RUT09159.1"/>
    </source>
</evidence>
<protein>
    <recommendedName>
        <fullName evidence="1">Transposase IS200-like domain-containing protein</fullName>
    </recommendedName>
</protein>
<dbReference type="EMBL" id="RSCL01000002">
    <property type="protein sequence ID" value="RUT09159.1"/>
    <property type="molecule type" value="Genomic_DNA"/>
</dbReference>
<organism evidence="2 3">
    <name type="scientific">Dulcicalothrix desertica PCC 7102</name>
    <dbReference type="NCBI Taxonomy" id="232991"/>
    <lineage>
        <taxon>Bacteria</taxon>
        <taxon>Bacillati</taxon>
        <taxon>Cyanobacteriota</taxon>
        <taxon>Cyanophyceae</taxon>
        <taxon>Nostocales</taxon>
        <taxon>Calotrichaceae</taxon>
        <taxon>Dulcicalothrix</taxon>
    </lineage>
</organism>
<dbReference type="InterPro" id="IPR036515">
    <property type="entry name" value="Transposase_17_sf"/>
</dbReference>
<proteinExistence type="predicted"/>